<dbReference type="GO" id="GO:0003677">
    <property type="term" value="F:DNA binding"/>
    <property type="evidence" value="ECO:0007669"/>
    <property type="project" value="UniProtKB-KW"/>
</dbReference>
<dbReference type="PRINTS" id="PR00038">
    <property type="entry name" value="HTHLUXR"/>
</dbReference>
<dbReference type="Proteomes" id="UP001157167">
    <property type="component" value="Unassembled WGS sequence"/>
</dbReference>
<keyword evidence="3" id="KW-0804">Transcription</keyword>
<proteinExistence type="predicted"/>
<gene>
    <name evidence="7" type="ORF">GCM10007933_12310</name>
</gene>
<feature type="domain" description="Response regulatory" evidence="6">
    <location>
        <begin position="6"/>
        <end position="120"/>
    </location>
</feature>
<dbReference type="PANTHER" id="PTHR44688">
    <property type="entry name" value="DNA-BINDING TRANSCRIPTIONAL ACTIVATOR DEVR_DOSR"/>
    <property type="match status" value="1"/>
</dbReference>
<evidence type="ECO:0000256" key="4">
    <source>
        <dbReference type="PROSITE-ProRule" id="PRU00169"/>
    </source>
</evidence>
<dbReference type="SUPFAM" id="SSF52172">
    <property type="entry name" value="CheY-like"/>
    <property type="match status" value="1"/>
</dbReference>
<evidence type="ECO:0000259" key="6">
    <source>
        <dbReference type="PROSITE" id="PS50110"/>
    </source>
</evidence>
<dbReference type="Gene3D" id="1.10.10.10">
    <property type="entry name" value="Winged helix-like DNA-binding domain superfamily/Winged helix DNA-binding domain"/>
    <property type="match status" value="1"/>
</dbReference>
<evidence type="ECO:0000256" key="1">
    <source>
        <dbReference type="ARBA" id="ARBA00023015"/>
    </source>
</evidence>
<name>A0ABQ6FAV0_9RHOO</name>
<dbReference type="SMART" id="SM00448">
    <property type="entry name" value="REC"/>
    <property type="match status" value="1"/>
</dbReference>
<dbReference type="PANTHER" id="PTHR44688:SF16">
    <property type="entry name" value="DNA-BINDING TRANSCRIPTIONAL ACTIVATOR DEVR_DOSR"/>
    <property type="match status" value="1"/>
</dbReference>
<evidence type="ECO:0000256" key="2">
    <source>
        <dbReference type="ARBA" id="ARBA00023125"/>
    </source>
</evidence>
<comment type="caution">
    <text evidence="7">The sequence shown here is derived from an EMBL/GenBank/DDBJ whole genome shotgun (WGS) entry which is preliminary data.</text>
</comment>
<dbReference type="EMBL" id="BSPX01000013">
    <property type="protein sequence ID" value="GLT21777.1"/>
    <property type="molecule type" value="Genomic_DNA"/>
</dbReference>
<feature type="domain" description="HTH luxR-type" evidence="5">
    <location>
        <begin position="136"/>
        <end position="201"/>
    </location>
</feature>
<dbReference type="Pfam" id="PF00072">
    <property type="entry name" value="Response_reg"/>
    <property type="match status" value="1"/>
</dbReference>
<dbReference type="InterPro" id="IPR036388">
    <property type="entry name" value="WH-like_DNA-bd_sf"/>
</dbReference>
<dbReference type="InterPro" id="IPR016032">
    <property type="entry name" value="Sig_transdc_resp-reg_C-effctor"/>
</dbReference>
<dbReference type="InterPro" id="IPR011006">
    <property type="entry name" value="CheY-like_superfamily"/>
</dbReference>
<dbReference type="CDD" id="cd17537">
    <property type="entry name" value="REC_FixJ"/>
    <property type="match status" value="1"/>
</dbReference>
<dbReference type="InterPro" id="IPR000792">
    <property type="entry name" value="Tscrpt_reg_LuxR_C"/>
</dbReference>
<evidence type="ECO:0000259" key="5">
    <source>
        <dbReference type="PROSITE" id="PS50043"/>
    </source>
</evidence>
<reference evidence="8" key="1">
    <citation type="journal article" date="2019" name="Int. J. Syst. Evol. Microbiol.">
        <title>The Global Catalogue of Microorganisms (GCM) 10K type strain sequencing project: providing services to taxonomists for standard genome sequencing and annotation.</title>
        <authorList>
            <consortium name="The Broad Institute Genomics Platform"/>
            <consortium name="The Broad Institute Genome Sequencing Center for Infectious Disease"/>
            <person name="Wu L."/>
            <person name="Ma J."/>
        </authorList>
    </citation>
    <scope>NUCLEOTIDE SEQUENCE [LARGE SCALE GENOMIC DNA]</scope>
    <source>
        <strain evidence="8">NBRC 102407</strain>
    </source>
</reference>
<dbReference type="InterPro" id="IPR001789">
    <property type="entry name" value="Sig_transdc_resp-reg_receiver"/>
</dbReference>
<protein>
    <submittedName>
        <fullName evidence="7">DNA-binding response regulator</fullName>
    </submittedName>
</protein>
<evidence type="ECO:0000313" key="7">
    <source>
        <dbReference type="EMBL" id="GLT21777.1"/>
    </source>
</evidence>
<feature type="modified residue" description="4-aspartylphosphate" evidence="4">
    <location>
        <position position="55"/>
    </location>
</feature>
<keyword evidence="4" id="KW-0597">Phosphoprotein</keyword>
<accession>A0ABQ6FAV0</accession>
<dbReference type="PROSITE" id="PS50110">
    <property type="entry name" value="RESPONSE_REGULATORY"/>
    <property type="match status" value="1"/>
</dbReference>
<dbReference type="Pfam" id="PF00196">
    <property type="entry name" value="GerE"/>
    <property type="match status" value="1"/>
</dbReference>
<dbReference type="CDD" id="cd06170">
    <property type="entry name" value="LuxR_C_like"/>
    <property type="match status" value="1"/>
</dbReference>
<evidence type="ECO:0000313" key="8">
    <source>
        <dbReference type="Proteomes" id="UP001157167"/>
    </source>
</evidence>
<dbReference type="SUPFAM" id="SSF46894">
    <property type="entry name" value="C-terminal effector domain of the bipartite response regulators"/>
    <property type="match status" value="1"/>
</dbReference>
<keyword evidence="8" id="KW-1185">Reference proteome</keyword>
<sequence length="202" mass="22067">MTQPDLVHVVDDDLSVREALSSLLRSVGLAVRTYPSAADFLAAPREPGVACLVLDVRMPGMTGTELQQTLARAGDDIPIIFITAHGDIPMAVRAMKEGAAEFLPKPFRDEDLLGAIDTALTRARAARKEHGEVDEIRRKYASLTAREKEVIAYVIKGALNKQAAAELGVTEMTVKVHRHNVMRKMGAASIPDLVRMMERLTP</sequence>
<dbReference type="SMART" id="SM00421">
    <property type="entry name" value="HTH_LUXR"/>
    <property type="match status" value="1"/>
</dbReference>
<dbReference type="Gene3D" id="3.40.50.2300">
    <property type="match status" value="1"/>
</dbReference>
<dbReference type="RefSeq" id="WP_284187170.1">
    <property type="nucleotide sequence ID" value="NZ_BSPX01000013.1"/>
</dbReference>
<keyword evidence="1" id="KW-0805">Transcription regulation</keyword>
<dbReference type="PROSITE" id="PS50043">
    <property type="entry name" value="HTH_LUXR_2"/>
    <property type="match status" value="1"/>
</dbReference>
<keyword evidence="2 7" id="KW-0238">DNA-binding</keyword>
<evidence type="ECO:0000256" key="3">
    <source>
        <dbReference type="ARBA" id="ARBA00023163"/>
    </source>
</evidence>
<organism evidence="7 8">
    <name type="scientific">Zoogloea oryzae</name>
    <dbReference type="NCBI Taxonomy" id="310767"/>
    <lineage>
        <taxon>Bacteria</taxon>
        <taxon>Pseudomonadati</taxon>
        <taxon>Pseudomonadota</taxon>
        <taxon>Betaproteobacteria</taxon>
        <taxon>Rhodocyclales</taxon>
        <taxon>Zoogloeaceae</taxon>
        <taxon>Zoogloea</taxon>
    </lineage>
</organism>